<protein>
    <submittedName>
        <fullName evidence="1">Uncharacterized protein</fullName>
    </submittedName>
</protein>
<keyword evidence="2" id="KW-1185">Reference proteome</keyword>
<name>A0A5J9UJ50_9POAL</name>
<proteinExistence type="predicted"/>
<dbReference type="EMBL" id="RWGY01000013">
    <property type="protein sequence ID" value="TVU23494.1"/>
    <property type="molecule type" value="Genomic_DNA"/>
</dbReference>
<gene>
    <name evidence="1" type="ORF">EJB05_25865</name>
</gene>
<dbReference type="Proteomes" id="UP000324897">
    <property type="component" value="Chromosome 2"/>
</dbReference>
<evidence type="ECO:0000313" key="1">
    <source>
        <dbReference type="EMBL" id="TVU23494.1"/>
    </source>
</evidence>
<dbReference type="AlphaFoldDB" id="A0A5J9UJ50"/>
<sequence>MSAAAALRSASCRALRRQRPSTLGLSREAVVPRRLYSSSDSMGNPKLSFHVYVPPQGCNKDARDLEECMSILKELNRKLLPEMCYLVLPPGTLTYAKKQCSKENKAIEDK</sequence>
<evidence type="ECO:0000313" key="2">
    <source>
        <dbReference type="Proteomes" id="UP000324897"/>
    </source>
</evidence>
<organism evidence="1 2">
    <name type="scientific">Eragrostis curvula</name>
    <name type="common">weeping love grass</name>
    <dbReference type="NCBI Taxonomy" id="38414"/>
    <lineage>
        <taxon>Eukaryota</taxon>
        <taxon>Viridiplantae</taxon>
        <taxon>Streptophyta</taxon>
        <taxon>Embryophyta</taxon>
        <taxon>Tracheophyta</taxon>
        <taxon>Spermatophyta</taxon>
        <taxon>Magnoliopsida</taxon>
        <taxon>Liliopsida</taxon>
        <taxon>Poales</taxon>
        <taxon>Poaceae</taxon>
        <taxon>PACMAD clade</taxon>
        <taxon>Chloridoideae</taxon>
        <taxon>Eragrostideae</taxon>
        <taxon>Eragrostidinae</taxon>
        <taxon>Eragrostis</taxon>
    </lineage>
</organism>
<feature type="non-terminal residue" evidence="1">
    <location>
        <position position="1"/>
    </location>
</feature>
<accession>A0A5J9UJ50</accession>
<dbReference type="Gramene" id="TVU23494">
    <property type="protein sequence ID" value="TVU23494"/>
    <property type="gene ID" value="EJB05_25865"/>
</dbReference>
<comment type="caution">
    <text evidence="1">The sequence shown here is derived from an EMBL/GenBank/DDBJ whole genome shotgun (WGS) entry which is preliminary data.</text>
</comment>
<reference evidence="1 2" key="1">
    <citation type="journal article" date="2019" name="Sci. Rep.">
        <title>A high-quality genome of Eragrostis curvula grass provides insights into Poaceae evolution and supports new strategies to enhance forage quality.</title>
        <authorList>
            <person name="Carballo J."/>
            <person name="Santos B.A.C.M."/>
            <person name="Zappacosta D."/>
            <person name="Garbus I."/>
            <person name="Selva J.P."/>
            <person name="Gallo C.A."/>
            <person name="Diaz A."/>
            <person name="Albertini E."/>
            <person name="Caccamo M."/>
            <person name="Echenique V."/>
        </authorList>
    </citation>
    <scope>NUCLEOTIDE SEQUENCE [LARGE SCALE GENOMIC DNA]</scope>
    <source>
        <strain evidence="2">cv. Victoria</strain>
        <tissue evidence="1">Leaf</tissue>
    </source>
</reference>